<evidence type="ECO:0008006" key="5">
    <source>
        <dbReference type="Google" id="ProtNLM"/>
    </source>
</evidence>
<dbReference type="PANTHER" id="PTHR44269">
    <property type="entry name" value="DEHYDROGENASE/REDUCTASE SDR FAMILY MEMBER 7-RELATED"/>
    <property type="match status" value="1"/>
</dbReference>
<evidence type="ECO:0000256" key="1">
    <source>
        <dbReference type="ARBA" id="ARBA00023002"/>
    </source>
</evidence>
<evidence type="ECO:0000256" key="2">
    <source>
        <dbReference type="SAM" id="SignalP"/>
    </source>
</evidence>
<dbReference type="InterPro" id="IPR002347">
    <property type="entry name" value="SDR_fam"/>
</dbReference>
<dbReference type="GO" id="GO:0016491">
    <property type="term" value="F:oxidoreductase activity"/>
    <property type="evidence" value="ECO:0007669"/>
    <property type="project" value="UniProtKB-KW"/>
</dbReference>
<keyword evidence="1" id="KW-0560">Oxidoreductase</keyword>
<reference evidence="3" key="1">
    <citation type="submission" date="2022-11" db="UniProtKB">
        <authorList>
            <consortium name="EnsemblMetazoa"/>
        </authorList>
    </citation>
    <scope>IDENTIFICATION</scope>
</reference>
<dbReference type="EnsemblMetazoa" id="XM_021039235.2">
    <property type="protein sequence ID" value="XP_020894894.1"/>
    <property type="gene ID" value="LOC110233902"/>
</dbReference>
<evidence type="ECO:0000313" key="3">
    <source>
        <dbReference type="EnsemblMetazoa" id="XP_020894894.1"/>
    </source>
</evidence>
<dbReference type="PRINTS" id="PR00081">
    <property type="entry name" value="GDHRDH"/>
</dbReference>
<dbReference type="InterPro" id="IPR036291">
    <property type="entry name" value="NAD(P)-bd_dom_sf"/>
</dbReference>
<proteinExistence type="predicted"/>
<dbReference type="OMA" id="TWAWWLT"/>
<dbReference type="GeneID" id="110233902"/>
<dbReference type="AlphaFoldDB" id="A0A913WVT9"/>
<organism evidence="3 4">
    <name type="scientific">Exaiptasia diaphana</name>
    <name type="common">Tropical sea anemone</name>
    <name type="synonym">Aiptasia pulchella</name>
    <dbReference type="NCBI Taxonomy" id="2652724"/>
    <lineage>
        <taxon>Eukaryota</taxon>
        <taxon>Metazoa</taxon>
        <taxon>Cnidaria</taxon>
        <taxon>Anthozoa</taxon>
        <taxon>Hexacorallia</taxon>
        <taxon>Actiniaria</taxon>
        <taxon>Aiptasiidae</taxon>
        <taxon>Exaiptasia</taxon>
    </lineage>
</organism>
<feature type="chain" id="PRO_5037378549" description="Dehydrogenase/reductase SDR family member 7" evidence="2">
    <location>
        <begin position="17"/>
        <end position="269"/>
    </location>
</feature>
<dbReference type="InterPro" id="IPR020904">
    <property type="entry name" value="Sc_DH/Rdtase_CS"/>
</dbReference>
<dbReference type="KEGG" id="epa:110233902"/>
<evidence type="ECO:0000313" key="4">
    <source>
        <dbReference type="Proteomes" id="UP000887567"/>
    </source>
</evidence>
<dbReference type="Proteomes" id="UP000887567">
    <property type="component" value="Unplaced"/>
</dbReference>
<sequence>MSGLLKFLAKTIPLFAVSVYFLRQYQDADLTVHFYEKFGLQPCVALKDKVVWITGASSGIGEYLAYELCKCGCKIVLSARRESELQRVKEKCAALDIEQELLDLNTVGTMSMTKAVLPVMLEANSGQIVVVSSVSGKYGWPYQAAYCASKFAIHGYFDTLRMELSDSNINIQLLCPGPVHSNVAANAFTSIKDKSFKDLLSYTDSGVRMPTERCAYLMAVSMANKLDEVWISTNPMLAYTYMCQYMPTVFQRYSKDNFLSITKKKFFSH</sequence>
<dbReference type="SUPFAM" id="SSF51735">
    <property type="entry name" value="NAD(P)-binding Rossmann-fold domains"/>
    <property type="match status" value="1"/>
</dbReference>
<dbReference type="Pfam" id="PF00106">
    <property type="entry name" value="adh_short"/>
    <property type="match status" value="2"/>
</dbReference>
<keyword evidence="4" id="KW-1185">Reference proteome</keyword>
<dbReference type="Gene3D" id="3.40.50.720">
    <property type="entry name" value="NAD(P)-binding Rossmann-like Domain"/>
    <property type="match status" value="2"/>
</dbReference>
<dbReference type="InterPro" id="IPR053011">
    <property type="entry name" value="SDR_family_member_7"/>
</dbReference>
<feature type="signal peptide" evidence="2">
    <location>
        <begin position="1"/>
        <end position="16"/>
    </location>
</feature>
<dbReference type="PANTHER" id="PTHR44269:SF1">
    <property type="entry name" value="DEHYDROGENASE_REDUCTASE SDR FAMILY MEMBER 7"/>
    <property type="match status" value="1"/>
</dbReference>
<dbReference type="PROSITE" id="PS00061">
    <property type="entry name" value="ADH_SHORT"/>
    <property type="match status" value="1"/>
</dbReference>
<dbReference type="RefSeq" id="XP_020894894.1">
    <property type="nucleotide sequence ID" value="XM_021039235.2"/>
</dbReference>
<accession>A0A913WVT9</accession>
<name>A0A913WVT9_EXADI</name>
<protein>
    <recommendedName>
        <fullName evidence="5">Dehydrogenase/reductase SDR family member 7</fullName>
    </recommendedName>
</protein>
<keyword evidence="2" id="KW-0732">Signal</keyword>
<dbReference type="OrthoDB" id="47007at2759"/>